<protein>
    <recommendedName>
        <fullName evidence="10">RING-type domain-containing protein</fullName>
    </recommendedName>
</protein>
<proteinExistence type="predicted"/>
<dbReference type="EMBL" id="HBFR01028012">
    <property type="protein sequence ID" value="CAD8893081.1"/>
    <property type="molecule type" value="Transcribed_RNA"/>
</dbReference>
<dbReference type="InterPro" id="IPR017907">
    <property type="entry name" value="Znf_RING_CS"/>
</dbReference>
<dbReference type="PROSITE" id="PS50089">
    <property type="entry name" value="ZF_RING_2"/>
    <property type="match status" value="1"/>
</dbReference>
<dbReference type="Pfam" id="PF13639">
    <property type="entry name" value="zf-RING_2"/>
    <property type="match status" value="1"/>
</dbReference>
<evidence type="ECO:0000313" key="11">
    <source>
        <dbReference type="EMBL" id="CAD8893081.1"/>
    </source>
</evidence>
<dbReference type="Gene3D" id="3.30.40.10">
    <property type="entry name" value="Zinc/RING finger domain, C3HC4 (zinc finger)"/>
    <property type="match status" value="1"/>
</dbReference>
<reference evidence="11" key="1">
    <citation type="submission" date="2021-01" db="EMBL/GenBank/DDBJ databases">
        <authorList>
            <person name="Corre E."/>
            <person name="Pelletier E."/>
            <person name="Niang G."/>
            <person name="Scheremetjew M."/>
            <person name="Finn R."/>
            <person name="Kale V."/>
            <person name="Holt S."/>
            <person name="Cochrane G."/>
            <person name="Meng A."/>
            <person name="Brown T."/>
            <person name="Cohen L."/>
        </authorList>
    </citation>
    <scope>NUCLEOTIDE SEQUENCE</scope>
    <source>
        <strain evidence="11">308</strain>
    </source>
</reference>
<dbReference type="GO" id="GO:0005634">
    <property type="term" value="C:nucleus"/>
    <property type="evidence" value="ECO:0007669"/>
    <property type="project" value="TreeGrafter"/>
</dbReference>
<feature type="signal peptide" evidence="9">
    <location>
        <begin position="1"/>
        <end position="19"/>
    </location>
</feature>
<dbReference type="AlphaFoldDB" id="A0A7S1BNM1"/>
<dbReference type="PANTHER" id="PTHR45626:SF22">
    <property type="entry name" value="DNA REPAIR PROTEIN RAD5"/>
    <property type="match status" value="1"/>
</dbReference>
<keyword evidence="1" id="KW-0479">Metal-binding</keyword>
<dbReference type="GO" id="GO:0006281">
    <property type="term" value="P:DNA repair"/>
    <property type="evidence" value="ECO:0007669"/>
    <property type="project" value="TreeGrafter"/>
</dbReference>
<keyword evidence="3 8" id="KW-0863">Zinc-finger</keyword>
<keyword evidence="6" id="KW-0862">Zinc</keyword>
<keyword evidence="7" id="KW-0067">ATP-binding</keyword>
<evidence type="ECO:0000256" key="4">
    <source>
        <dbReference type="ARBA" id="ARBA00022801"/>
    </source>
</evidence>
<dbReference type="InterPro" id="IPR050628">
    <property type="entry name" value="SNF2_RAD54_helicase_TF"/>
</dbReference>
<gene>
    <name evidence="11" type="ORF">CHYS00102_LOCUS20290</name>
</gene>
<name>A0A7S1BNM1_9STRA</name>
<evidence type="ECO:0000256" key="3">
    <source>
        <dbReference type="ARBA" id="ARBA00022771"/>
    </source>
</evidence>
<evidence type="ECO:0000256" key="2">
    <source>
        <dbReference type="ARBA" id="ARBA00022741"/>
    </source>
</evidence>
<dbReference type="PANTHER" id="PTHR45626">
    <property type="entry name" value="TRANSCRIPTION TERMINATION FACTOR 2-RELATED"/>
    <property type="match status" value="1"/>
</dbReference>
<dbReference type="GO" id="GO:0008270">
    <property type="term" value="F:zinc ion binding"/>
    <property type="evidence" value="ECO:0007669"/>
    <property type="project" value="UniProtKB-KW"/>
</dbReference>
<dbReference type="GO" id="GO:0004386">
    <property type="term" value="F:helicase activity"/>
    <property type="evidence" value="ECO:0007669"/>
    <property type="project" value="UniProtKB-KW"/>
</dbReference>
<dbReference type="PROSITE" id="PS00518">
    <property type="entry name" value="ZF_RING_1"/>
    <property type="match status" value="1"/>
</dbReference>
<dbReference type="SUPFAM" id="SSF57850">
    <property type="entry name" value="RING/U-box"/>
    <property type="match status" value="1"/>
</dbReference>
<sequence length="342" mass="39252">MNLGVTLMFGFFFIPGNQTESYNQNLKVNIGDEEITETILMSRVNILFQHVILKRTLESFDETGSPLHNLFPSLEFRTVSVNFTEQERFLYDILKNNIQAKIKGYCKESTLSQTWQLSIFDQFERLKRLCLHVLLALNYEGNTTDYESECPYTEEDWLKVCLNNFSDKFVLDLYKKLNSCENSKSVCKNFSLHIAHSIHNTVNISKLRTLPEECPLCLDFPSVDDSFVITAPCAHIFCQDCLAQVIQEMPKMSGSEANLDFPCPVCQEKVQLQGVIKIEEKKRQENSNIILDRRRSREFEECLALCCQKKVESTSSIRRDNVSLFQVGGHTFGAEGSVDLES</sequence>
<organism evidence="11">
    <name type="scientific">Corethron hystrix</name>
    <dbReference type="NCBI Taxonomy" id="216773"/>
    <lineage>
        <taxon>Eukaryota</taxon>
        <taxon>Sar</taxon>
        <taxon>Stramenopiles</taxon>
        <taxon>Ochrophyta</taxon>
        <taxon>Bacillariophyta</taxon>
        <taxon>Coscinodiscophyceae</taxon>
        <taxon>Corethrophycidae</taxon>
        <taxon>Corethrales</taxon>
        <taxon>Corethraceae</taxon>
        <taxon>Corethron</taxon>
    </lineage>
</organism>
<dbReference type="InterPro" id="IPR013083">
    <property type="entry name" value="Znf_RING/FYVE/PHD"/>
</dbReference>
<dbReference type="InterPro" id="IPR001841">
    <property type="entry name" value="Znf_RING"/>
</dbReference>
<evidence type="ECO:0000256" key="5">
    <source>
        <dbReference type="ARBA" id="ARBA00022806"/>
    </source>
</evidence>
<evidence type="ECO:0000259" key="10">
    <source>
        <dbReference type="PROSITE" id="PS50089"/>
    </source>
</evidence>
<evidence type="ECO:0000256" key="9">
    <source>
        <dbReference type="SAM" id="SignalP"/>
    </source>
</evidence>
<keyword evidence="2" id="KW-0547">Nucleotide-binding</keyword>
<evidence type="ECO:0000256" key="8">
    <source>
        <dbReference type="PROSITE-ProRule" id="PRU00175"/>
    </source>
</evidence>
<feature type="chain" id="PRO_5030957735" description="RING-type domain-containing protein" evidence="9">
    <location>
        <begin position="20"/>
        <end position="342"/>
    </location>
</feature>
<keyword evidence="4" id="KW-0378">Hydrolase</keyword>
<keyword evidence="5" id="KW-0347">Helicase</keyword>
<dbReference type="GO" id="GO:0005524">
    <property type="term" value="F:ATP binding"/>
    <property type="evidence" value="ECO:0007669"/>
    <property type="project" value="UniProtKB-KW"/>
</dbReference>
<dbReference type="SMART" id="SM00184">
    <property type="entry name" value="RING"/>
    <property type="match status" value="1"/>
</dbReference>
<dbReference type="GO" id="GO:0008094">
    <property type="term" value="F:ATP-dependent activity, acting on DNA"/>
    <property type="evidence" value="ECO:0007669"/>
    <property type="project" value="TreeGrafter"/>
</dbReference>
<dbReference type="GO" id="GO:0016787">
    <property type="term" value="F:hydrolase activity"/>
    <property type="evidence" value="ECO:0007669"/>
    <property type="project" value="UniProtKB-KW"/>
</dbReference>
<evidence type="ECO:0000256" key="7">
    <source>
        <dbReference type="ARBA" id="ARBA00022840"/>
    </source>
</evidence>
<keyword evidence="9" id="KW-0732">Signal</keyword>
<feature type="domain" description="RING-type" evidence="10">
    <location>
        <begin position="214"/>
        <end position="267"/>
    </location>
</feature>
<evidence type="ECO:0000256" key="6">
    <source>
        <dbReference type="ARBA" id="ARBA00022833"/>
    </source>
</evidence>
<evidence type="ECO:0000256" key="1">
    <source>
        <dbReference type="ARBA" id="ARBA00022723"/>
    </source>
</evidence>
<accession>A0A7S1BNM1</accession>